<dbReference type="PANTHER" id="PTHR46558:SF11">
    <property type="entry name" value="HTH-TYPE TRANSCRIPTIONAL REGULATOR XRE"/>
    <property type="match status" value="1"/>
</dbReference>
<dbReference type="SUPFAM" id="SSF47413">
    <property type="entry name" value="lambda repressor-like DNA-binding domains"/>
    <property type="match status" value="1"/>
</dbReference>
<name>A0ABS2CX75_9FLAO</name>
<dbReference type="Proteomes" id="UP000759529">
    <property type="component" value="Unassembled WGS sequence"/>
</dbReference>
<protein>
    <submittedName>
        <fullName evidence="3">Helix-turn-helix transcriptional regulator</fullName>
    </submittedName>
</protein>
<evidence type="ECO:0000313" key="4">
    <source>
        <dbReference type="Proteomes" id="UP000759529"/>
    </source>
</evidence>
<keyword evidence="4" id="KW-1185">Reference proteome</keyword>
<dbReference type="EMBL" id="JACSOD020000484">
    <property type="protein sequence ID" value="MBM6499562.1"/>
    <property type="molecule type" value="Genomic_DNA"/>
</dbReference>
<organism evidence="3 4">
    <name type="scientific">Flavobacterium macrobrachii</name>
    <dbReference type="NCBI Taxonomy" id="591204"/>
    <lineage>
        <taxon>Bacteria</taxon>
        <taxon>Pseudomonadati</taxon>
        <taxon>Bacteroidota</taxon>
        <taxon>Flavobacteriia</taxon>
        <taxon>Flavobacteriales</taxon>
        <taxon>Flavobacteriaceae</taxon>
        <taxon>Flavobacterium</taxon>
    </lineage>
</organism>
<gene>
    <name evidence="3" type="ORF">H9X54_009665</name>
</gene>
<dbReference type="CDD" id="cd00093">
    <property type="entry name" value="HTH_XRE"/>
    <property type="match status" value="1"/>
</dbReference>
<evidence type="ECO:0000256" key="1">
    <source>
        <dbReference type="ARBA" id="ARBA00023125"/>
    </source>
</evidence>
<keyword evidence="1" id="KW-0238">DNA-binding</keyword>
<dbReference type="PANTHER" id="PTHR46558">
    <property type="entry name" value="TRACRIPTIONAL REGULATORY PROTEIN-RELATED-RELATED"/>
    <property type="match status" value="1"/>
</dbReference>
<reference evidence="3 4" key="1">
    <citation type="submission" date="2021-02" db="EMBL/GenBank/DDBJ databases">
        <authorList>
            <person name="Jung H.S."/>
            <person name="Chun B.H."/>
            <person name="Jeon C.O."/>
        </authorList>
    </citation>
    <scope>NUCLEOTIDE SEQUENCE [LARGE SCALE GENOMIC DNA]</scope>
    <source>
        <strain evidence="3 4">LMG 25203</strain>
    </source>
</reference>
<dbReference type="InterPro" id="IPR001387">
    <property type="entry name" value="Cro/C1-type_HTH"/>
</dbReference>
<dbReference type="Pfam" id="PF01381">
    <property type="entry name" value="HTH_3"/>
    <property type="match status" value="1"/>
</dbReference>
<dbReference type="PROSITE" id="PS50943">
    <property type="entry name" value="HTH_CROC1"/>
    <property type="match status" value="1"/>
</dbReference>
<dbReference type="InterPro" id="IPR010982">
    <property type="entry name" value="Lambda_DNA-bd_dom_sf"/>
</dbReference>
<accession>A0ABS2CX75</accession>
<feature type="domain" description="HTH cro/C1-type" evidence="2">
    <location>
        <begin position="7"/>
        <end position="62"/>
    </location>
</feature>
<evidence type="ECO:0000259" key="2">
    <source>
        <dbReference type="PROSITE" id="PS50943"/>
    </source>
</evidence>
<proteinExistence type="predicted"/>
<sequence>MDIGTKIKRLRENKNIPQTALANKLGIAQNTLGLIENGDTKKIDFLLMDKICKIFEVDLNYFIDESKYRQVNKPKATGYLAETQNIQLSDKVTEQLNNLIKDKDLVILELKEIIKQQKEIIKKLSK</sequence>
<comment type="caution">
    <text evidence="3">The sequence shown here is derived from an EMBL/GenBank/DDBJ whole genome shotgun (WGS) entry which is preliminary data.</text>
</comment>
<evidence type="ECO:0000313" key="3">
    <source>
        <dbReference type="EMBL" id="MBM6499562.1"/>
    </source>
</evidence>
<dbReference type="RefSeq" id="WP_187657568.1">
    <property type="nucleotide sequence ID" value="NZ_JACSOD020000484.1"/>
</dbReference>
<dbReference type="SMART" id="SM00530">
    <property type="entry name" value="HTH_XRE"/>
    <property type="match status" value="1"/>
</dbReference>
<dbReference type="Gene3D" id="1.10.260.40">
    <property type="entry name" value="lambda repressor-like DNA-binding domains"/>
    <property type="match status" value="1"/>
</dbReference>